<protein>
    <submittedName>
        <fullName evidence="11">Phospholipase A-2-activating protein (inferred by orthology to a human protein)</fullName>
    </submittedName>
</protein>
<dbReference type="AlphaFoldDB" id="A0A0M3K8H6"/>
<dbReference type="InterPro" id="IPR036322">
    <property type="entry name" value="WD40_repeat_dom_sf"/>
</dbReference>
<feature type="repeat" description="WD" evidence="6">
    <location>
        <begin position="37"/>
        <end position="77"/>
    </location>
</feature>
<organism evidence="11">
    <name type="scientific">Anisakis simplex</name>
    <name type="common">Herring worm</name>
    <dbReference type="NCBI Taxonomy" id="6269"/>
    <lineage>
        <taxon>Eukaryota</taxon>
        <taxon>Metazoa</taxon>
        <taxon>Ecdysozoa</taxon>
        <taxon>Nematoda</taxon>
        <taxon>Chromadorea</taxon>
        <taxon>Rhabditida</taxon>
        <taxon>Spirurina</taxon>
        <taxon>Ascaridomorpha</taxon>
        <taxon>Ascaridoidea</taxon>
        <taxon>Anisakidae</taxon>
        <taxon>Anisakis</taxon>
        <taxon>Anisakis simplex complex</taxon>
    </lineage>
</organism>
<dbReference type="PROSITE" id="PS50082">
    <property type="entry name" value="WD_REPEATS_2"/>
    <property type="match status" value="1"/>
</dbReference>
<evidence type="ECO:0000313" key="9">
    <source>
        <dbReference type="EMBL" id="VDK58409.1"/>
    </source>
</evidence>
<dbReference type="InterPro" id="IPR013535">
    <property type="entry name" value="PUL_dom"/>
</dbReference>
<evidence type="ECO:0000256" key="5">
    <source>
        <dbReference type="ARBA" id="ARBA00022737"/>
    </source>
</evidence>
<keyword evidence="5" id="KW-0677">Repeat</keyword>
<dbReference type="Gene3D" id="3.10.20.870">
    <property type="entry name" value="PFU (PLAA family ubiquitin binding), C-terminal domain"/>
    <property type="match status" value="2"/>
</dbReference>
<evidence type="ECO:0000259" key="8">
    <source>
        <dbReference type="PROSITE" id="PS51396"/>
    </source>
</evidence>
<gene>
    <name evidence="9" type="ORF">ASIM_LOCUS16674</name>
</gene>
<dbReference type="Gene3D" id="2.130.10.10">
    <property type="entry name" value="YVTN repeat-like/Quinoprotein amine dehydrogenase"/>
    <property type="match status" value="1"/>
</dbReference>
<evidence type="ECO:0000256" key="1">
    <source>
        <dbReference type="ARBA" id="ARBA00004496"/>
    </source>
</evidence>
<comment type="subcellular location">
    <subcellularLocation>
        <location evidence="1">Cytoplasm</location>
    </subcellularLocation>
</comment>
<feature type="domain" description="PFU" evidence="7">
    <location>
        <begin position="182"/>
        <end position="287"/>
    </location>
</feature>
<feature type="domain" description="PUL" evidence="8">
    <location>
        <begin position="299"/>
        <end position="508"/>
    </location>
</feature>
<dbReference type="GO" id="GO:0005634">
    <property type="term" value="C:nucleus"/>
    <property type="evidence" value="ECO:0007669"/>
    <property type="project" value="TreeGrafter"/>
</dbReference>
<dbReference type="GO" id="GO:0043130">
    <property type="term" value="F:ubiquitin binding"/>
    <property type="evidence" value="ECO:0007669"/>
    <property type="project" value="TreeGrafter"/>
</dbReference>
<dbReference type="EMBL" id="UYRR01033306">
    <property type="protein sequence ID" value="VDK58409.1"/>
    <property type="molecule type" value="Genomic_DNA"/>
</dbReference>
<dbReference type="OrthoDB" id="10265988at2759"/>
<name>A0A0M3K8H6_ANISI</name>
<sequence length="508" mass="55765">MAVWAAVSIPEKPNFYLTGSADLTIKYWNGDTVLNTFSGHEDVVRCVVVVSTNIFISASNDFTVRVWNLDSTQCMQKYNSLACEFIFSMTLMNQQSSEQMMLANCGESGFIEICSIDCKSQIAHKQFIRTPAQSAWSIAVQQEVVKIKISLGEGEPDMELRYKKGSDPMDAAETFVKENSIPISYVDEICEYIKTNIPEARMATKKKMAQMTANQRVLVDGQVWDYVFDVATEDGRTLQLPYNVGEDTNWAARRFVEKNNLPNQFVDKVSTLLHLQVPELSASASSKPGFVDPFTGTGRYVPGMNSSSSNQMDSVSDPFIGGSRYIPAAQNGTLSALEAVLSNSSFSSNNDLISAIDAGLSWNNVLICAVVVWNGFADTIVPILDVLRLALLNEQFNEVYCSINETNPNESHAIKTLQKYNTLLVSIIDSLLQLACVSAIANCSLLLLANSLSNASSAKNDRETMANALIKVAKECDVIALVSRLKDAVSDENGKAIARDIIVMTYAL</sequence>
<dbReference type="GO" id="GO:0043161">
    <property type="term" value="P:proteasome-mediated ubiquitin-dependent protein catabolic process"/>
    <property type="evidence" value="ECO:0007669"/>
    <property type="project" value="TreeGrafter"/>
</dbReference>
<reference evidence="11" key="1">
    <citation type="submission" date="2017-02" db="UniProtKB">
        <authorList>
            <consortium name="WormBaseParasite"/>
        </authorList>
    </citation>
    <scope>IDENTIFICATION</scope>
</reference>
<dbReference type="InterPro" id="IPR015155">
    <property type="entry name" value="PFU"/>
</dbReference>
<dbReference type="Proteomes" id="UP000267096">
    <property type="component" value="Unassembled WGS sequence"/>
</dbReference>
<keyword evidence="4 6" id="KW-0853">WD repeat</keyword>
<dbReference type="InterPro" id="IPR001680">
    <property type="entry name" value="WD40_rpt"/>
</dbReference>
<proteinExistence type="inferred from homology"/>
<dbReference type="Pfam" id="PF00400">
    <property type="entry name" value="WD40"/>
    <property type="match status" value="1"/>
</dbReference>
<evidence type="ECO:0000259" key="7">
    <source>
        <dbReference type="PROSITE" id="PS51394"/>
    </source>
</evidence>
<dbReference type="PROSITE" id="PS51394">
    <property type="entry name" value="PFU"/>
    <property type="match status" value="1"/>
</dbReference>
<evidence type="ECO:0000256" key="6">
    <source>
        <dbReference type="PROSITE-ProRule" id="PRU00221"/>
    </source>
</evidence>
<evidence type="ECO:0000313" key="11">
    <source>
        <dbReference type="WBParaSite" id="ASIM_0001726701-mRNA-1"/>
    </source>
</evidence>
<accession>A0A0M3K8H6</accession>
<dbReference type="WBParaSite" id="ASIM_0001726701-mRNA-1">
    <property type="protein sequence ID" value="ASIM_0001726701-mRNA-1"/>
    <property type="gene ID" value="ASIM_0001726701"/>
</dbReference>
<dbReference type="InterPro" id="IPR038122">
    <property type="entry name" value="PFU_sf"/>
</dbReference>
<evidence type="ECO:0000256" key="4">
    <source>
        <dbReference type="ARBA" id="ARBA00022574"/>
    </source>
</evidence>
<evidence type="ECO:0000313" key="10">
    <source>
        <dbReference type="Proteomes" id="UP000267096"/>
    </source>
</evidence>
<evidence type="ECO:0000256" key="3">
    <source>
        <dbReference type="ARBA" id="ARBA00022490"/>
    </source>
</evidence>
<keyword evidence="3" id="KW-0963">Cytoplasm</keyword>
<dbReference type="PROSITE" id="PS50294">
    <property type="entry name" value="WD_REPEATS_REGION"/>
    <property type="match status" value="1"/>
</dbReference>
<keyword evidence="10" id="KW-1185">Reference proteome</keyword>
<dbReference type="InterPro" id="IPR015943">
    <property type="entry name" value="WD40/YVTN_repeat-like_dom_sf"/>
</dbReference>
<evidence type="ECO:0000256" key="2">
    <source>
        <dbReference type="ARBA" id="ARBA00008495"/>
    </source>
</evidence>
<dbReference type="GO" id="GO:0005737">
    <property type="term" value="C:cytoplasm"/>
    <property type="evidence" value="ECO:0007669"/>
    <property type="project" value="UniProtKB-SubCell"/>
</dbReference>
<comment type="similarity">
    <text evidence="2">Belongs to the WD repeat PLAP family.</text>
</comment>
<reference evidence="9 10" key="2">
    <citation type="submission" date="2018-11" db="EMBL/GenBank/DDBJ databases">
        <authorList>
            <consortium name="Pathogen Informatics"/>
        </authorList>
    </citation>
    <scope>NUCLEOTIDE SEQUENCE [LARGE SCALE GENOMIC DNA]</scope>
</reference>
<dbReference type="Pfam" id="PF09070">
    <property type="entry name" value="PFU"/>
    <property type="match status" value="2"/>
</dbReference>
<dbReference type="PANTHER" id="PTHR19849">
    <property type="entry name" value="PHOSPHOLIPASE A-2-ACTIVATING PROTEIN"/>
    <property type="match status" value="1"/>
</dbReference>
<dbReference type="PROSITE" id="PS51396">
    <property type="entry name" value="PUL"/>
    <property type="match status" value="1"/>
</dbReference>
<dbReference type="SMART" id="SM00320">
    <property type="entry name" value="WD40"/>
    <property type="match status" value="1"/>
</dbReference>
<dbReference type="GO" id="GO:0010992">
    <property type="term" value="P:ubiquitin recycling"/>
    <property type="evidence" value="ECO:0007669"/>
    <property type="project" value="TreeGrafter"/>
</dbReference>
<dbReference type="PANTHER" id="PTHR19849:SF0">
    <property type="entry name" value="PHOSPHOLIPASE A-2-ACTIVATING PROTEIN"/>
    <property type="match status" value="1"/>
</dbReference>
<dbReference type="SUPFAM" id="SSF50978">
    <property type="entry name" value="WD40 repeat-like"/>
    <property type="match status" value="1"/>
</dbReference>